<name>A0A8J3J539_9ACTN</name>
<feature type="transmembrane region" description="Helical" evidence="14">
    <location>
        <begin position="47"/>
        <end position="70"/>
    </location>
</feature>
<dbReference type="GO" id="GO:0005886">
    <property type="term" value="C:plasma membrane"/>
    <property type="evidence" value="ECO:0007669"/>
    <property type="project" value="UniProtKB-SubCell"/>
</dbReference>
<dbReference type="GO" id="GO:0006355">
    <property type="term" value="P:regulation of DNA-templated transcription"/>
    <property type="evidence" value="ECO:0007669"/>
    <property type="project" value="InterPro"/>
</dbReference>
<dbReference type="Pfam" id="PF17203">
    <property type="entry name" value="sCache_3_2"/>
    <property type="match status" value="1"/>
</dbReference>
<comment type="subcellular location">
    <subcellularLocation>
        <location evidence="2">Cell membrane</location>
        <topology evidence="2">Multi-pass membrane protein</topology>
    </subcellularLocation>
</comment>
<feature type="transmembrane region" description="Helical" evidence="14">
    <location>
        <begin position="208"/>
        <end position="227"/>
    </location>
</feature>
<evidence type="ECO:0000256" key="11">
    <source>
        <dbReference type="ARBA" id="ARBA00022989"/>
    </source>
</evidence>
<sequence length="572" mass="60661">MGNLLEIVRSRRVNRLLRLSLTRPSGAGRERVRPRRRAPRIRFARQILALQIGVVLLVVGVGFALVGWLLDNQLTTQYGQRALAVAQTVAADPDIAAAIPSGDPHHVVQDRAERVRTATDALFVVVTDRRGIRLAHPNPAELGQHVSTDPSVALAGHEVVNVQRGTLGLSARGKVPVWDARKHVVGEVSVGFAAKDIRANVLHVLADAALFAAGALLLGVAGSALLARRLKTQTLGLEPHELAEMVQEREAVLHGIGEGVLATDADGRVTVCNDEAARLLATRPEPGVPAAALDLPIRLRAALAGDTDQERMMAVAGDRVLVVTRRQVRRDAHDLGTVLTLRDRTDVETLTRELDTVRSLSGALRAQRHEFANRLHTLAGLLQTDHHAEAVEYLHALHDAPAAVGPAPDAVRDPYLQAFLAAKTAEAAESDVRLEIADTTWVPGGVTAPVEVTTVVGNLLDNAVRAARLGTRTPAYVEVTLLADGDTLHVSVADSGDGVPVELRAKIFTDGFTTRLSVGHGLGLALTRQAARSRGGDATLADPGGADHGAVFVAQMPGVLAVRTAETARGPV</sequence>
<keyword evidence="13 14" id="KW-0472">Membrane</keyword>
<protein>
    <recommendedName>
        <fullName evidence="3">histidine kinase</fullName>
        <ecNumber evidence="3">2.7.13.3</ecNumber>
    </recommendedName>
</protein>
<dbReference type="GO" id="GO:0000155">
    <property type="term" value="F:phosphorelay sensor kinase activity"/>
    <property type="evidence" value="ECO:0007669"/>
    <property type="project" value="InterPro"/>
</dbReference>
<evidence type="ECO:0000313" key="16">
    <source>
        <dbReference type="EMBL" id="GID09538.1"/>
    </source>
</evidence>
<dbReference type="InterPro" id="IPR039506">
    <property type="entry name" value="SPOB_a"/>
</dbReference>
<evidence type="ECO:0000256" key="1">
    <source>
        <dbReference type="ARBA" id="ARBA00000085"/>
    </source>
</evidence>
<dbReference type="Gene3D" id="1.10.287.130">
    <property type="match status" value="1"/>
</dbReference>
<dbReference type="AlphaFoldDB" id="A0A8J3J539"/>
<dbReference type="GO" id="GO:0005524">
    <property type="term" value="F:ATP binding"/>
    <property type="evidence" value="ECO:0007669"/>
    <property type="project" value="UniProtKB-KW"/>
</dbReference>
<evidence type="ECO:0000256" key="13">
    <source>
        <dbReference type="ARBA" id="ARBA00023136"/>
    </source>
</evidence>
<evidence type="ECO:0000259" key="15">
    <source>
        <dbReference type="PROSITE" id="PS50109"/>
    </source>
</evidence>
<evidence type="ECO:0000313" key="17">
    <source>
        <dbReference type="Proteomes" id="UP000612808"/>
    </source>
</evidence>
<proteinExistence type="predicted"/>
<dbReference type="PANTHER" id="PTHR43547">
    <property type="entry name" value="TWO-COMPONENT HISTIDINE KINASE"/>
    <property type="match status" value="1"/>
</dbReference>
<comment type="caution">
    <text evidence="16">The sequence shown here is derived from an EMBL/GenBank/DDBJ whole genome shotgun (WGS) entry which is preliminary data.</text>
</comment>
<accession>A0A8J3J539</accession>
<evidence type="ECO:0000256" key="5">
    <source>
        <dbReference type="ARBA" id="ARBA00022553"/>
    </source>
</evidence>
<dbReference type="SUPFAM" id="SSF103190">
    <property type="entry name" value="Sensory domain-like"/>
    <property type="match status" value="1"/>
</dbReference>
<dbReference type="Pfam" id="PF14689">
    <property type="entry name" value="SPOB_a"/>
    <property type="match status" value="1"/>
</dbReference>
<dbReference type="CDD" id="cd00130">
    <property type="entry name" value="PAS"/>
    <property type="match status" value="1"/>
</dbReference>
<keyword evidence="10" id="KW-0067">ATP-binding</keyword>
<dbReference type="PRINTS" id="PR00344">
    <property type="entry name" value="BCTRLSENSOR"/>
</dbReference>
<dbReference type="SUPFAM" id="SSF55890">
    <property type="entry name" value="Sporulation response regulatory protein Spo0B"/>
    <property type="match status" value="1"/>
</dbReference>
<keyword evidence="7 14" id="KW-0812">Transmembrane</keyword>
<evidence type="ECO:0000256" key="3">
    <source>
        <dbReference type="ARBA" id="ARBA00012438"/>
    </source>
</evidence>
<keyword evidence="8" id="KW-0547">Nucleotide-binding</keyword>
<dbReference type="PROSITE" id="PS50109">
    <property type="entry name" value="HIS_KIN"/>
    <property type="match status" value="1"/>
</dbReference>
<comment type="catalytic activity">
    <reaction evidence="1">
        <text>ATP + protein L-histidine = ADP + protein N-phospho-L-histidine.</text>
        <dbReference type="EC" id="2.7.13.3"/>
    </reaction>
</comment>
<evidence type="ECO:0000256" key="9">
    <source>
        <dbReference type="ARBA" id="ARBA00022777"/>
    </source>
</evidence>
<dbReference type="InterPro" id="IPR000014">
    <property type="entry name" value="PAS"/>
</dbReference>
<organism evidence="16 17">
    <name type="scientific">Actinocatenispora rupis</name>
    <dbReference type="NCBI Taxonomy" id="519421"/>
    <lineage>
        <taxon>Bacteria</taxon>
        <taxon>Bacillati</taxon>
        <taxon>Actinomycetota</taxon>
        <taxon>Actinomycetes</taxon>
        <taxon>Micromonosporales</taxon>
        <taxon>Micromonosporaceae</taxon>
        <taxon>Actinocatenispora</taxon>
    </lineage>
</organism>
<keyword evidence="4" id="KW-1003">Cell membrane</keyword>
<gene>
    <name evidence="16" type="ORF">Aru02nite_04270</name>
</gene>
<dbReference type="Gene3D" id="3.30.450.20">
    <property type="entry name" value="PAS domain"/>
    <property type="match status" value="2"/>
</dbReference>
<dbReference type="InterPro" id="IPR036890">
    <property type="entry name" value="HATPase_C_sf"/>
</dbReference>
<evidence type="ECO:0000256" key="12">
    <source>
        <dbReference type="ARBA" id="ARBA00023012"/>
    </source>
</evidence>
<dbReference type="PANTHER" id="PTHR43547:SF10">
    <property type="entry name" value="SENSOR HISTIDINE KINASE DCUS"/>
    <property type="match status" value="1"/>
</dbReference>
<keyword evidence="11 14" id="KW-1133">Transmembrane helix</keyword>
<keyword evidence="17" id="KW-1185">Reference proteome</keyword>
<dbReference type="Pfam" id="PF00989">
    <property type="entry name" value="PAS"/>
    <property type="match status" value="1"/>
</dbReference>
<dbReference type="InterPro" id="IPR016120">
    <property type="entry name" value="Sig_transdc_His_kin_SpoOB"/>
</dbReference>
<keyword evidence="6" id="KW-0808">Transferase</keyword>
<dbReference type="SUPFAM" id="SSF55874">
    <property type="entry name" value="ATPase domain of HSP90 chaperone/DNA topoisomerase II/histidine kinase"/>
    <property type="match status" value="1"/>
</dbReference>
<dbReference type="InterPro" id="IPR033463">
    <property type="entry name" value="sCache_3"/>
</dbReference>
<dbReference type="Pfam" id="PF02518">
    <property type="entry name" value="HATPase_c"/>
    <property type="match status" value="1"/>
</dbReference>
<evidence type="ECO:0000256" key="2">
    <source>
        <dbReference type="ARBA" id="ARBA00004651"/>
    </source>
</evidence>
<feature type="domain" description="Histidine kinase" evidence="15">
    <location>
        <begin position="449"/>
        <end position="560"/>
    </location>
</feature>
<keyword evidence="9 16" id="KW-0418">Kinase</keyword>
<keyword evidence="12" id="KW-0902">Two-component regulatory system</keyword>
<reference evidence="16" key="1">
    <citation type="submission" date="2021-01" db="EMBL/GenBank/DDBJ databases">
        <title>Whole genome shotgun sequence of Actinocatenispora rupis NBRC 107355.</title>
        <authorList>
            <person name="Komaki H."/>
            <person name="Tamura T."/>
        </authorList>
    </citation>
    <scope>NUCLEOTIDE SEQUENCE</scope>
    <source>
        <strain evidence="16">NBRC 107355</strain>
    </source>
</reference>
<dbReference type="InterPro" id="IPR005467">
    <property type="entry name" value="His_kinase_dom"/>
</dbReference>
<dbReference type="InterPro" id="IPR013767">
    <property type="entry name" value="PAS_fold"/>
</dbReference>
<evidence type="ECO:0000256" key="4">
    <source>
        <dbReference type="ARBA" id="ARBA00022475"/>
    </source>
</evidence>
<dbReference type="Gene3D" id="3.30.565.10">
    <property type="entry name" value="Histidine kinase-like ATPase, C-terminal domain"/>
    <property type="match status" value="1"/>
</dbReference>
<dbReference type="SUPFAM" id="SSF55785">
    <property type="entry name" value="PYP-like sensor domain (PAS domain)"/>
    <property type="match status" value="1"/>
</dbReference>
<evidence type="ECO:0000256" key="7">
    <source>
        <dbReference type="ARBA" id="ARBA00022692"/>
    </source>
</evidence>
<dbReference type="Proteomes" id="UP000612808">
    <property type="component" value="Unassembled WGS sequence"/>
</dbReference>
<keyword evidence="5" id="KW-0597">Phosphoprotein</keyword>
<dbReference type="InterPro" id="IPR029151">
    <property type="entry name" value="Sensor-like_sf"/>
</dbReference>
<evidence type="ECO:0000256" key="8">
    <source>
        <dbReference type="ARBA" id="ARBA00022741"/>
    </source>
</evidence>
<dbReference type="SMART" id="SM00387">
    <property type="entry name" value="HATPase_c"/>
    <property type="match status" value="1"/>
</dbReference>
<dbReference type="EC" id="2.7.13.3" evidence="3"/>
<dbReference type="RefSeq" id="WP_239076297.1">
    <property type="nucleotide sequence ID" value="NZ_BAAAZM010000010.1"/>
</dbReference>
<evidence type="ECO:0000256" key="14">
    <source>
        <dbReference type="SAM" id="Phobius"/>
    </source>
</evidence>
<evidence type="ECO:0000256" key="10">
    <source>
        <dbReference type="ARBA" id="ARBA00022840"/>
    </source>
</evidence>
<dbReference type="InterPro" id="IPR035965">
    <property type="entry name" value="PAS-like_dom_sf"/>
</dbReference>
<dbReference type="InterPro" id="IPR004358">
    <property type="entry name" value="Sig_transdc_His_kin-like_C"/>
</dbReference>
<dbReference type="EMBL" id="BOMB01000001">
    <property type="protein sequence ID" value="GID09538.1"/>
    <property type="molecule type" value="Genomic_DNA"/>
</dbReference>
<evidence type="ECO:0000256" key="6">
    <source>
        <dbReference type="ARBA" id="ARBA00022679"/>
    </source>
</evidence>
<dbReference type="InterPro" id="IPR003594">
    <property type="entry name" value="HATPase_dom"/>
</dbReference>